<keyword evidence="3" id="KW-1185">Reference proteome</keyword>
<protein>
    <submittedName>
        <fullName evidence="2">Uncharacterized protein</fullName>
    </submittedName>
</protein>
<sequence>MAWAFASGASGNDFARMQRFGDGGRMCAR</sequence>
<dbReference type="EMBL" id="SNWQ01000042">
    <property type="protein sequence ID" value="TDO30009.1"/>
    <property type="molecule type" value="Genomic_DNA"/>
</dbReference>
<comment type="caution">
    <text evidence="2">The sequence shown here is derived from an EMBL/GenBank/DDBJ whole genome shotgun (WGS) entry which is preliminary data.</text>
</comment>
<organism evidence="2 3">
    <name type="scientific">Kribbella caucasensis</name>
    <dbReference type="NCBI Taxonomy" id="2512215"/>
    <lineage>
        <taxon>Bacteria</taxon>
        <taxon>Bacillati</taxon>
        <taxon>Actinomycetota</taxon>
        <taxon>Actinomycetes</taxon>
        <taxon>Propionibacteriales</taxon>
        <taxon>Kribbellaceae</taxon>
        <taxon>Kribbella</taxon>
    </lineage>
</organism>
<evidence type="ECO:0000313" key="3">
    <source>
        <dbReference type="Proteomes" id="UP000295388"/>
    </source>
</evidence>
<evidence type="ECO:0000313" key="2">
    <source>
        <dbReference type="EMBL" id="TDO30009.1"/>
    </source>
</evidence>
<proteinExistence type="predicted"/>
<dbReference type="Proteomes" id="UP000295388">
    <property type="component" value="Unassembled WGS sequence"/>
</dbReference>
<evidence type="ECO:0000256" key="1">
    <source>
        <dbReference type="SAM" id="MobiDB-lite"/>
    </source>
</evidence>
<reference evidence="2 3" key="1">
    <citation type="submission" date="2019-03" db="EMBL/GenBank/DDBJ databases">
        <title>Genomic Encyclopedia of Type Strains, Phase III (KMG-III): the genomes of soil and plant-associated and newly described type strains.</title>
        <authorList>
            <person name="Whitman W."/>
        </authorList>
    </citation>
    <scope>NUCLEOTIDE SEQUENCE [LARGE SCALE GENOMIC DNA]</scope>
    <source>
        <strain evidence="2 3">VKM Ac-2527</strain>
    </source>
</reference>
<gene>
    <name evidence="2" type="ORF">EV643_14218</name>
</gene>
<feature type="region of interest" description="Disordered" evidence="1">
    <location>
        <begin position="1"/>
        <end position="29"/>
    </location>
</feature>
<name>A0A4R6J3T2_9ACTN</name>
<accession>A0A4R6J3T2</accession>
<dbReference type="AlphaFoldDB" id="A0A4R6J3T2"/>